<dbReference type="InterPro" id="IPR053228">
    <property type="entry name" value="Stereospecific_Lipase"/>
</dbReference>
<dbReference type="Gene3D" id="3.40.50.1820">
    <property type="entry name" value="alpha/beta hydrolase"/>
    <property type="match status" value="1"/>
</dbReference>
<dbReference type="EMBL" id="KB445550">
    <property type="protein sequence ID" value="EMD00999.1"/>
    <property type="molecule type" value="Genomic_DNA"/>
</dbReference>
<evidence type="ECO:0008006" key="4">
    <source>
        <dbReference type="Google" id="ProtNLM"/>
    </source>
</evidence>
<dbReference type="SUPFAM" id="SSF53474">
    <property type="entry name" value="alpha/beta-Hydrolases"/>
    <property type="match status" value="1"/>
</dbReference>
<proteinExistence type="predicted"/>
<dbReference type="OrthoDB" id="4605274at2759"/>
<evidence type="ECO:0000313" key="2">
    <source>
        <dbReference type="EMBL" id="EMD00999.1"/>
    </source>
</evidence>
<dbReference type="OMA" id="FMAVSGD"/>
<sequence length="474" mass="49962">MLPFAFILAAAGTLIHQSNGAPTPTSNDASIIERGLISGLLGDASGVVGTAVSKLNNLGSTSTGSAGYSSALSLLQSVTPTASPTDVQQASATLSAIFQASPTPNNLYAAIGELVAQGLTTDNVGTAAEFVEGALTGQNSEININLRSPSITVYPKANSSDAAYDLTEAQLRAVIYIPSTFQYGKKGAPQPVILVPGTGDTGYTTFIGNYIPLLQGSTVGDPVWLNIPGYLLNDAQTNAEYVAYAINYIYGISNKRKVAVFGWSQGNIDSQWAYKYWPSTRSKVTDHVAFSPDYHGTVIANFIALNEPLPPSLLQQEYNSNFITTMRRNGGDSAYVPTTTIYSGFFDEIVEPQQGTGASAFLLGNNGIAVSNNEVQTVCAGQAAGSFYTHEGTLYNPLGYALAVDALSHDGPGNPSRLDLPTVCSQYLTPGLDLGDFLETENSILIAGLAIGVYPNKVVTEPAIKSKYLERTMS</sequence>
<accession>M2N9Y7</accession>
<feature type="chain" id="PRO_5004021617" description="Lipase B" evidence="1">
    <location>
        <begin position="21"/>
        <end position="474"/>
    </location>
</feature>
<dbReference type="GeneID" id="19109578"/>
<keyword evidence="1" id="KW-0732">Signal</keyword>
<feature type="signal peptide" evidence="1">
    <location>
        <begin position="1"/>
        <end position="20"/>
    </location>
</feature>
<evidence type="ECO:0000256" key="1">
    <source>
        <dbReference type="SAM" id="SignalP"/>
    </source>
</evidence>
<reference evidence="2 3" key="1">
    <citation type="journal article" date="2012" name="PLoS Pathog.">
        <title>Diverse lifestyles and strategies of plant pathogenesis encoded in the genomes of eighteen Dothideomycetes fungi.</title>
        <authorList>
            <person name="Ohm R.A."/>
            <person name="Feau N."/>
            <person name="Henrissat B."/>
            <person name="Schoch C.L."/>
            <person name="Horwitz B.A."/>
            <person name="Barry K.W."/>
            <person name="Condon B.J."/>
            <person name="Copeland A.C."/>
            <person name="Dhillon B."/>
            <person name="Glaser F."/>
            <person name="Hesse C.N."/>
            <person name="Kosti I."/>
            <person name="LaButti K."/>
            <person name="Lindquist E.A."/>
            <person name="Lucas S."/>
            <person name="Salamov A.A."/>
            <person name="Bradshaw R.E."/>
            <person name="Ciuffetti L."/>
            <person name="Hamelin R.C."/>
            <person name="Kema G.H.J."/>
            <person name="Lawrence C."/>
            <person name="Scott J.A."/>
            <person name="Spatafora J.W."/>
            <person name="Turgeon B.G."/>
            <person name="de Wit P.J.G.M."/>
            <person name="Zhong S."/>
            <person name="Goodwin S.B."/>
            <person name="Grigoriev I.V."/>
        </authorList>
    </citation>
    <scope>NUCLEOTIDE SEQUENCE [LARGE SCALE GENOMIC DNA]</scope>
    <source>
        <strain evidence="2 3">UAMH 10762</strain>
    </source>
</reference>
<dbReference type="eggNOG" id="ENOG502QSW8">
    <property type="taxonomic scope" value="Eukaryota"/>
</dbReference>
<evidence type="ECO:0000313" key="3">
    <source>
        <dbReference type="Proteomes" id="UP000011761"/>
    </source>
</evidence>
<protein>
    <recommendedName>
        <fullName evidence="4">Lipase B</fullName>
    </recommendedName>
</protein>
<organism evidence="2 3">
    <name type="scientific">Baudoinia panamericana (strain UAMH 10762)</name>
    <name type="common">Angels' share fungus</name>
    <name type="synonym">Baudoinia compniacensis (strain UAMH 10762)</name>
    <dbReference type="NCBI Taxonomy" id="717646"/>
    <lineage>
        <taxon>Eukaryota</taxon>
        <taxon>Fungi</taxon>
        <taxon>Dikarya</taxon>
        <taxon>Ascomycota</taxon>
        <taxon>Pezizomycotina</taxon>
        <taxon>Dothideomycetes</taxon>
        <taxon>Dothideomycetidae</taxon>
        <taxon>Mycosphaerellales</taxon>
        <taxon>Teratosphaeriaceae</taxon>
        <taxon>Baudoinia</taxon>
    </lineage>
</organism>
<dbReference type="ESTHER" id="bauco-m2n9y7">
    <property type="family name" value="Canar_LipB"/>
</dbReference>
<dbReference type="AlphaFoldDB" id="M2N9Y7"/>
<dbReference type="KEGG" id="bcom:BAUCODRAFT_191248"/>
<keyword evidence="3" id="KW-1185">Reference proteome</keyword>
<dbReference type="InterPro" id="IPR029058">
    <property type="entry name" value="AB_hydrolase_fold"/>
</dbReference>
<dbReference type="Proteomes" id="UP000011761">
    <property type="component" value="Unassembled WGS sequence"/>
</dbReference>
<dbReference type="PANTHER" id="PTHR37574:SF1">
    <property type="entry name" value="LIPASE B"/>
    <property type="match status" value="1"/>
</dbReference>
<gene>
    <name evidence="2" type="ORF">BAUCODRAFT_191248</name>
</gene>
<name>M2N9Y7_BAUPA</name>
<dbReference type="RefSeq" id="XP_007672183.1">
    <property type="nucleotide sequence ID" value="XM_007673993.1"/>
</dbReference>
<dbReference type="HOGENOM" id="CLU_029537_0_1_1"/>
<dbReference type="PANTHER" id="PTHR37574">
    <property type="entry name" value="LIPASE B"/>
    <property type="match status" value="1"/>
</dbReference>